<dbReference type="PROSITE" id="PS52016">
    <property type="entry name" value="TONB_DEPENDENT_REC_3"/>
    <property type="match status" value="1"/>
</dbReference>
<keyword evidence="10" id="KW-1185">Reference proteome</keyword>
<keyword evidence="9" id="KW-0675">Receptor</keyword>
<dbReference type="InterPro" id="IPR036942">
    <property type="entry name" value="Beta-barrel_TonB_sf"/>
</dbReference>
<dbReference type="SUPFAM" id="SSF56935">
    <property type="entry name" value="Porins"/>
    <property type="match status" value="1"/>
</dbReference>
<protein>
    <submittedName>
        <fullName evidence="9">TonB-dependent receptor plug</fullName>
    </submittedName>
</protein>
<dbReference type="NCBIfam" id="TIGR04057">
    <property type="entry name" value="SusC_RagA_signa"/>
    <property type="match status" value="1"/>
</dbReference>
<evidence type="ECO:0000313" key="9">
    <source>
        <dbReference type="EMBL" id="ADQ15802.1"/>
    </source>
</evidence>
<feature type="domain" description="TonB-dependent receptor plug" evidence="8">
    <location>
        <begin position="124"/>
        <end position="241"/>
    </location>
</feature>
<dbReference type="InterPro" id="IPR008969">
    <property type="entry name" value="CarboxyPept-like_regulatory"/>
</dbReference>
<dbReference type="Proteomes" id="UP000007435">
    <property type="component" value="Chromosome"/>
</dbReference>
<organism evidence="9 10">
    <name type="scientific">Leadbetterella byssophila (strain DSM 17132 / JCM 16389 / KACC 11308 / NBRC 106382 / 4M15)</name>
    <dbReference type="NCBI Taxonomy" id="649349"/>
    <lineage>
        <taxon>Bacteria</taxon>
        <taxon>Pseudomonadati</taxon>
        <taxon>Bacteroidota</taxon>
        <taxon>Cytophagia</taxon>
        <taxon>Cytophagales</taxon>
        <taxon>Leadbetterellaceae</taxon>
        <taxon>Leadbetterella</taxon>
    </lineage>
</organism>
<proteinExistence type="inferred from homology"/>
<comment type="similarity">
    <text evidence="7">Belongs to the TonB-dependent receptor family.</text>
</comment>
<evidence type="ECO:0000256" key="5">
    <source>
        <dbReference type="ARBA" id="ARBA00023136"/>
    </source>
</evidence>
<dbReference type="HOGENOM" id="CLU_004317_0_2_10"/>
<dbReference type="Pfam" id="PF13715">
    <property type="entry name" value="CarbopepD_reg_2"/>
    <property type="match status" value="1"/>
</dbReference>
<dbReference type="Gene3D" id="2.40.170.20">
    <property type="entry name" value="TonB-dependent receptor, beta-barrel domain"/>
    <property type="match status" value="1"/>
</dbReference>
<dbReference type="InterPro" id="IPR023997">
    <property type="entry name" value="TonB-dep_OMP_SusC/RagA_CS"/>
</dbReference>
<dbReference type="InterPro" id="IPR037066">
    <property type="entry name" value="Plug_dom_sf"/>
</dbReference>
<keyword evidence="4 7" id="KW-0812">Transmembrane</keyword>
<dbReference type="Pfam" id="PF07715">
    <property type="entry name" value="Plug"/>
    <property type="match status" value="1"/>
</dbReference>
<dbReference type="STRING" id="649349.Lbys_0006"/>
<dbReference type="GO" id="GO:0009279">
    <property type="term" value="C:cell outer membrane"/>
    <property type="evidence" value="ECO:0007669"/>
    <property type="project" value="UniProtKB-SubCell"/>
</dbReference>
<keyword evidence="5 7" id="KW-0472">Membrane</keyword>
<dbReference type="EMBL" id="CP002305">
    <property type="protein sequence ID" value="ADQ15802.1"/>
    <property type="molecule type" value="Genomic_DNA"/>
</dbReference>
<keyword evidence="3 7" id="KW-1134">Transmembrane beta strand</keyword>
<keyword evidence="2 7" id="KW-0813">Transport</keyword>
<name>E4RRH3_LEAB4</name>
<reference key="1">
    <citation type="submission" date="2010-11" db="EMBL/GenBank/DDBJ databases">
        <title>The complete genome of Leadbetterella byssophila DSM 17132.</title>
        <authorList>
            <consortium name="US DOE Joint Genome Institute (JGI-PGF)"/>
            <person name="Lucas S."/>
            <person name="Copeland A."/>
            <person name="Lapidus A."/>
            <person name="Glavina del Rio T."/>
            <person name="Dalin E."/>
            <person name="Tice H."/>
            <person name="Bruce D."/>
            <person name="Goodwin L."/>
            <person name="Pitluck S."/>
            <person name="Kyrpides N."/>
            <person name="Mavromatis K."/>
            <person name="Ivanova N."/>
            <person name="Teshima H."/>
            <person name="Brettin T."/>
            <person name="Detter J.C."/>
            <person name="Han C."/>
            <person name="Tapia R."/>
            <person name="Land M."/>
            <person name="Hauser L."/>
            <person name="Markowitz V."/>
            <person name="Cheng J.-F."/>
            <person name="Hugenholtz P."/>
            <person name="Woyke T."/>
            <person name="Wu D."/>
            <person name="Tindall B."/>
            <person name="Pomrenke H.G."/>
            <person name="Brambilla E."/>
            <person name="Klenk H.-P."/>
            <person name="Eisen J.A."/>
        </authorList>
    </citation>
    <scope>NUCLEOTIDE SEQUENCE [LARGE SCALE GENOMIC DNA]</scope>
    <source>
        <strain>DSM 17132</strain>
    </source>
</reference>
<accession>E4RRH3</accession>
<dbReference type="InterPro" id="IPR039426">
    <property type="entry name" value="TonB-dep_rcpt-like"/>
</dbReference>
<dbReference type="NCBIfam" id="TIGR04056">
    <property type="entry name" value="OMP_RagA_SusC"/>
    <property type="match status" value="1"/>
</dbReference>
<dbReference type="Gene3D" id="2.170.130.10">
    <property type="entry name" value="TonB-dependent receptor, plug domain"/>
    <property type="match status" value="1"/>
</dbReference>
<evidence type="ECO:0000256" key="3">
    <source>
        <dbReference type="ARBA" id="ARBA00022452"/>
    </source>
</evidence>
<dbReference type="eggNOG" id="COG1629">
    <property type="taxonomic scope" value="Bacteria"/>
</dbReference>
<evidence type="ECO:0000256" key="6">
    <source>
        <dbReference type="ARBA" id="ARBA00023237"/>
    </source>
</evidence>
<dbReference type="KEGG" id="lby:Lbys_0006"/>
<evidence type="ECO:0000256" key="1">
    <source>
        <dbReference type="ARBA" id="ARBA00004571"/>
    </source>
</evidence>
<dbReference type="AlphaFoldDB" id="E4RRH3"/>
<evidence type="ECO:0000256" key="4">
    <source>
        <dbReference type="ARBA" id="ARBA00022692"/>
    </source>
</evidence>
<dbReference type="InterPro" id="IPR023996">
    <property type="entry name" value="TonB-dep_OMP_SusC/RagA"/>
</dbReference>
<evidence type="ECO:0000256" key="2">
    <source>
        <dbReference type="ARBA" id="ARBA00022448"/>
    </source>
</evidence>
<evidence type="ECO:0000256" key="7">
    <source>
        <dbReference type="PROSITE-ProRule" id="PRU01360"/>
    </source>
</evidence>
<evidence type="ECO:0000259" key="8">
    <source>
        <dbReference type="Pfam" id="PF07715"/>
    </source>
</evidence>
<evidence type="ECO:0000313" key="10">
    <source>
        <dbReference type="Proteomes" id="UP000007435"/>
    </source>
</evidence>
<comment type="subcellular location">
    <subcellularLocation>
        <location evidence="1 7">Cell outer membrane</location>
        <topology evidence="1 7">Multi-pass membrane protein</topology>
    </subcellularLocation>
</comment>
<dbReference type="SUPFAM" id="SSF49464">
    <property type="entry name" value="Carboxypeptidase regulatory domain-like"/>
    <property type="match status" value="1"/>
</dbReference>
<keyword evidence="6 7" id="KW-0998">Cell outer membrane</keyword>
<dbReference type="RefSeq" id="WP_013406860.1">
    <property type="nucleotide sequence ID" value="NC_014655.1"/>
</dbReference>
<sequence>MKMISKLQAFCLQGKGWLAIAFFVGLTLPLHAQKVISGKVSSGGEVLVGVTVNEKGTANSHFTDANGQFKITVANENAILVFSFVGFNTVEERVGNRSDLNIQMAEANKDLDEVVIIGYGQAKKSDLTGSVSSLNAESIQRANKTNAFQAMQGQVAGVNLQLTDNKPGGAFNVRIRGSNTINSGESIENAGYSAGQNPLYIVDGIFVNDISFLNPADIDKMDILKDASATAIYGSRGTNGVVIIKTKGGAKGRLSVSYDNYFGTKESYRRPEMLQGEDFVDYFKDAVVGLQWAGGNRNFTRADVDLSKYMRPNELENIKAGTYTDWINLVDTKGFQTNHTLGLSGGNENTTFGMGVAYTKDEGTFRGEAFERYTMRANLNSNILPNVTLGYTNYIALSTRDEGSKEGLRSAYRLRPTGSAYDSEGKLQFFPLQGESFITNPLFEPDNWTLQTRSLNYLGNLSLEIRPIKNLKISTNFSPNVEFTRAGEYIGRYSKATSGNQQNTRAIVNNRNRMSYTWDNIINYDLKWSDKHQVLATLVYSQFYDRNERYYGERRNFTTDQYLFYNQAAGSVVQGLTSGMSKQTLESYTARLNYNFNSKYLFTLTGRYDGSSILAENNKWAFFPSAAFAWRIIEEDFMSSVPSLSDLKLRLSYGQTGNNGTGGGLGPLASLSLIGSNFVNIGDQVIQTAFVSGLANQDLTWERTKEWNIGADFGFLKNRITGTLDLYNRNNTDIIFFRPVPSATGYSGVFDNVGEATNRGIELGITSKNLVKKDFTWSTTLNFAANRNKITKLYGGVDEILFSVQGGSYAHKVGHPIGSIYTYEFDGIWQLNEVEEAKKYGQLPGQVKVKDIDGNGIINADDRTVIGSAMPKWTGGLTNTFDYKNIDFSFFLHTSQGAISNSYFHLSHGGRFDSTPARFNSAKLNFWTPENPSNEWYQPSNQGPYVEAIQYMDVSYVKVGYITLGYTINPRFLERYKVKSARLYLTGQNPFTFSKYHGFDPETAVRNSYASAHMTRTWMGGLNIKF</sequence>
<reference evidence="9 10" key="2">
    <citation type="journal article" date="2011" name="Stand. Genomic Sci.">
        <title>Complete genome sequence of Leadbetterella byssophila type strain (4M15).</title>
        <authorList>
            <person name="Abt B."/>
            <person name="Teshima H."/>
            <person name="Lucas S."/>
            <person name="Lapidus A."/>
            <person name="Del Rio T.G."/>
            <person name="Nolan M."/>
            <person name="Tice H."/>
            <person name="Cheng J.F."/>
            <person name="Pitluck S."/>
            <person name="Liolios K."/>
            <person name="Pagani I."/>
            <person name="Ivanova N."/>
            <person name="Mavromatis K."/>
            <person name="Pati A."/>
            <person name="Tapia R."/>
            <person name="Han C."/>
            <person name="Goodwin L."/>
            <person name="Chen A."/>
            <person name="Palaniappan K."/>
            <person name="Land M."/>
            <person name="Hauser L."/>
            <person name="Chang Y.J."/>
            <person name="Jeffries C.D."/>
            <person name="Rohde M."/>
            <person name="Goker M."/>
            <person name="Tindall B.J."/>
            <person name="Detter J.C."/>
            <person name="Woyke T."/>
            <person name="Bristow J."/>
            <person name="Eisen J.A."/>
            <person name="Markowitz V."/>
            <person name="Hugenholtz P."/>
            <person name="Klenk H.P."/>
            <person name="Kyrpides N.C."/>
        </authorList>
    </citation>
    <scope>NUCLEOTIDE SEQUENCE [LARGE SCALE GENOMIC DNA]</scope>
    <source>
        <strain evidence="10">DSM 17132 / JCM 16389 / KACC 11308 / NBRC 106382 / 4M15</strain>
    </source>
</reference>
<dbReference type="InterPro" id="IPR012910">
    <property type="entry name" value="Plug_dom"/>
</dbReference>
<gene>
    <name evidence="9" type="ordered locus">Lbys_0006</name>
</gene>
<dbReference type="OrthoDB" id="9768177at2"/>